<proteinExistence type="predicted"/>
<dbReference type="AlphaFoldDB" id="A0A1H3NTR8"/>
<reference evidence="2 3" key="1">
    <citation type="submission" date="2016-10" db="EMBL/GenBank/DDBJ databases">
        <authorList>
            <person name="de Groot N.N."/>
        </authorList>
    </citation>
    <scope>NUCLEOTIDE SEQUENCE [LARGE SCALE GENOMIC DNA]</scope>
    <source>
        <strain evidence="2 3">DSM 26880</strain>
    </source>
</reference>
<sequence>MLGHDLEILEAIVANNDNLGCGATISVHGGEEATTALTDDGIEELKDMLTDVRGERDRRRGRSVTPERPCQ</sequence>
<keyword evidence="3" id="KW-1185">Reference proteome</keyword>
<organism evidence="2 3">
    <name type="scientific">Citreimonas salinaria</name>
    <dbReference type="NCBI Taxonomy" id="321339"/>
    <lineage>
        <taxon>Bacteria</taxon>
        <taxon>Pseudomonadati</taxon>
        <taxon>Pseudomonadota</taxon>
        <taxon>Alphaproteobacteria</taxon>
        <taxon>Rhodobacterales</taxon>
        <taxon>Roseobacteraceae</taxon>
        <taxon>Citreimonas</taxon>
    </lineage>
</organism>
<accession>A0A1H3NTR8</accession>
<feature type="region of interest" description="Disordered" evidence="1">
    <location>
        <begin position="52"/>
        <end position="71"/>
    </location>
</feature>
<dbReference type="RefSeq" id="WP_089886343.1">
    <property type="nucleotide sequence ID" value="NZ_FNPF01000031.1"/>
</dbReference>
<dbReference type="Proteomes" id="UP000199286">
    <property type="component" value="Unassembled WGS sequence"/>
</dbReference>
<protein>
    <submittedName>
        <fullName evidence="2">Uncharacterized protein</fullName>
    </submittedName>
</protein>
<gene>
    <name evidence="2" type="ORF">SAMN05444340_13112</name>
</gene>
<dbReference type="OrthoDB" id="8081994at2"/>
<dbReference type="EMBL" id="FNPF01000031">
    <property type="protein sequence ID" value="SDY92317.1"/>
    <property type="molecule type" value="Genomic_DNA"/>
</dbReference>
<dbReference type="STRING" id="321339.SAMN05444340_13112"/>
<evidence type="ECO:0000313" key="2">
    <source>
        <dbReference type="EMBL" id="SDY92317.1"/>
    </source>
</evidence>
<name>A0A1H3NTR8_9RHOB</name>
<evidence type="ECO:0000313" key="3">
    <source>
        <dbReference type="Proteomes" id="UP000199286"/>
    </source>
</evidence>
<evidence type="ECO:0000256" key="1">
    <source>
        <dbReference type="SAM" id="MobiDB-lite"/>
    </source>
</evidence>